<feature type="non-terminal residue" evidence="1">
    <location>
        <position position="72"/>
    </location>
</feature>
<organism evidence="1 2">
    <name type="scientific">Mytilus galloprovincialis</name>
    <name type="common">Mediterranean mussel</name>
    <dbReference type="NCBI Taxonomy" id="29158"/>
    <lineage>
        <taxon>Eukaryota</taxon>
        <taxon>Metazoa</taxon>
        <taxon>Spiralia</taxon>
        <taxon>Lophotrochozoa</taxon>
        <taxon>Mollusca</taxon>
        <taxon>Bivalvia</taxon>
        <taxon>Autobranchia</taxon>
        <taxon>Pteriomorphia</taxon>
        <taxon>Mytilida</taxon>
        <taxon>Mytiloidea</taxon>
        <taxon>Mytilidae</taxon>
        <taxon>Mytilinae</taxon>
        <taxon>Mytilus</taxon>
    </lineage>
</organism>
<keyword evidence="2" id="KW-1185">Reference proteome</keyword>
<dbReference type="Gene3D" id="1.10.506.10">
    <property type="entry name" value="GTPase Activation - p120gap, domain 1"/>
    <property type="match status" value="1"/>
</dbReference>
<reference evidence="1 2" key="1">
    <citation type="journal article" date="2016" name="PLoS ONE">
        <title>A First Insight into the Genome of the Filter-Feeder Mussel Mytilus galloprovincialis.</title>
        <authorList>
            <person name="Murgarella M."/>
            <person name="Puiu D."/>
            <person name="Novoa B."/>
            <person name="Figueras A."/>
            <person name="Posada D."/>
            <person name="Canchaya C."/>
        </authorList>
    </citation>
    <scope>NUCLEOTIDE SEQUENCE [LARGE SCALE GENOMIC DNA]</scope>
    <source>
        <tissue evidence="1">Muscle</tissue>
    </source>
</reference>
<dbReference type="AlphaFoldDB" id="A0A3L5TVH1"/>
<gene>
    <name evidence="1" type="ORF">AM593_01893</name>
</gene>
<dbReference type="Proteomes" id="UP000266721">
    <property type="component" value="Unassembled WGS sequence"/>
</dbReference>
<accession>A0A3L5TVH1</accession>
<evidence type="ECO:0000313" key="2">
    <source>
        <dbReference type="Proteomes" id="UP000266721"/>
    </source>
</evidence>
<proteinExistence type="predicted"/>
<evidence type="ECO:0000313" key="1">
    <source>
        <dbReference type="EMBL" id="OPL33665.1"/>
    </source>
</evidence>
<dbReference type="EMBL" id="KV581993">
    <property type="protein sequence ID" value="OPL33665.1"/>
    <property type="molecule type" value="Genomic_DNA"/>
</dbReference>
<sequence>LVHCLLVRFNNHEINGKLATDGTSHSGMQLFMLYKAVQTIIEMAPVDALTANSKNTIAEEKLLKMRIEHQTI</sequence>
<protein>
    <submittedName>
        <fullName evidence="1">Uncharacterized protein</fullName>
    </submittedName>
</protein>
<comment type="caution">
    <text evidence="1">The sequence shown here is derived from an EMBL/GenBank/DDBJ whole genome shotgun (WGS) entry which is preliminary data.</text>
</comment>
<dbReference type="InterPro" id="IPR008936">
    <property type="entry name" value="Rho_GTPase_activation_prot"/>
</dbReference>
<name>A0A3L5TVH1_MYTGA</name>
<feature type="non-terminal residue" evidence="1">
    <location>
        <position position="1"/>
    </location>
</feature>